<protein>
    <submittedName>
        <fullName evidence="9">Rod shape-determining protein MreD</fullName>
    </submittedName>
</protein>
<feature type="transmembrane region" description="Helical" evidence="8">
    <location>
        <begin position="86"/>
        <end position="105"/>
    </location>
</feature>
<feature type="transmembrane region" description="Helical" evidence="8">
    <location>
        <begin position="117"/>
        <end position="140"/>
    </location>
</feature>
<evidence type="ECO:0000313" key="10">
    <source>
        <dbReference type="Proteomes" id="UP001384579"/>
    </source>
</evidence>
<evidence type="ECO:0000256" key="2">
    <source>
        <dbReference type="ARBA" id="ARBA00007776"/>
    </source>
</evidence>
<accession>A0ABU8YJI9</accession>
<evidence type="ECO:0000256" key="8">
    <source>
        <dbReference type="SAM" id="Phobius"/>
    </source>
</evidence>
<comment type="subcellular location">
    <subcellularLocation>
        <location evidence="1">Cell membrane</location>
        <topology evidence="1">Multi-pass membrane protein</topology>
    </subcellularLocation>
</comment>
<keyword evidence="7 8" id="KW-0472">Membrane</keyword>
<feature type="transmembrane region" description="Helical" evidence="8">
    <location>
        <begin position="155"/>
        <end position="175"/>
    </location>
</feature>
<evidence type="ECO:0000313" key="9">
    <source>
        <dbReference type="EMBL" id="MEK0184520.1"/>
    </source>
</evidence>
<evidence type="ECO:0000256" key="5">
    <source>
        <dbReference type="ARBA" id="ARBA00022960"/>
    </source>
</evidence>
<proteinExistence type="inferred from homology"/>
<feature type="transmembrane region" description="Helical" evidence="8">
    <location>
        <begin position="12"/>
        <end position="31"/>
    </location>
</feature>
<keyword evidence="3" id="KW-1003">Cell membrane</keyword>
<evidence type="ECO:0000256" key="4">
    <source>
        <dbReference type="ARBA" id="ARBA00022692"/>
    </source>
</evidence>
<reference evidence="9 10" key="1">
    <citation type="journal article" date="2020" name="Harmful Algae">
        <title>Molecular and morphological characterization of a novel dihydroanatoxin-a producing Microcoleus species (cyanobacteria) from the Russian River, California, USA.</title>
        <authorList>
            <person name="Conklin K.Y."/>
            <person name="Stancheva R."/>
            <person name="Otten T.G."/>
            <person name="Fadness R."/>
            <person name="Boyer G.L."/>
            <person name="Read B."/>
            <person name="Zhang X."/>
            <person name="Sheath R.G."/>
        </authorList>
    </citation>
    <scope>NUCLEOTIDE SEQUENCE [LARGE SCALE GENOMIC DNA]</scope>
    <source>
        <strain evidence="9 10">PTRS2</strain>
    </source>
</reference>
<feature type="transmembrane region" description="Helical" evidence="8">
    <location>
        <begin position="37"/>
        <end position="55"/>
    </location>
</feature>
<dbReference type="RefSeq" id="WP_340523416.1">
    <property type="nucleotide sequence ID" value="NZ_JBBLXS010000056.1"/>
</dbReference>
<evidence type="ECO:0000256" key="7">
    <source>
        <dbReference type="ARBA" id="ARBA00023136"/>
    </source>
</evidence>
<dbReference type="InterPro" id="IPR007227">
    <property type="entry name" value="Cell_shape_determining_MreD"/>
</dbReference>
<evidence type="ECO:0000256" key="1">
    <source>
        <dbReference type="ARBA" id="ARBA00004651"/>
    </source>
</evidence>
<comment type="similarity">
    <text evidence="2">Belongs to the MreD family.</text>
</comment>
<evidence type="ECO:0000256" key="3">
    <source>
        <dbReference type="ARBA" id="ARBA00022475"/>
    </source>
</evidence>
<organism evidence="9 10">
    <name type="scientific">Microcoleus anatoxicus PTRS2</name>
    <dbReference type="NCBI Taxonomy" id="2705321"/>
    <lineage>
        <taxon>Bacteria</taxon>
        <taxon>Bacillati</taxon>
        <taxon>Cyanobacteriota</taxon>
        <taxon>Cyanophyceae</taxon>
        <taxon>Oscillatoriophycideae</taxon>
        <taxon>Oscillatoriales</taxon>
        <taxon>Microcoleaceae</taxon>
        <taxon>Microcoleus</taxon>
        <taxon>Microcoleus anatoxicus</taxon>
    </lineage>
</organism>
<dbReference type="NCBIfam" id="TIGR03426">
    <property type="entry name" value="shape_MreD"/>
    <property type="match status" value="1"/>
</dbReference>
<feature type="transmembrane region" description="Helical" evidence="8">
    <location>
        <begin position="62"/>
        <end position="80"/>
    </location>
</feature>
<keyword evidence="6 8" id="KW-1133">Transmembrane helix</keyword>
<gene>
    <name evidence="9" type="primary">mreD</name>
    <name evidence="9" type="ORF">WMG39_06580</name>
</gene>
<keyword evidence="5" id="KW-0133">Cell shape</keyword>
<dbReference type="Proteomes" id="UP001384579">
    <property type="component" value="Unassembled WGS sequence"/>
</dbReference>
<keyword evidence="10" id="KW-1185">Reference proteome</keyword>
<dbReference type="EMBL" id="JBBLXS010000056">
    <property type="protein sequence ID" value="MEK0184520.1"/>
    <property type="molecule type" value="Genomic_DNA"/>
</dbReference>
<evidence type="ECO:0000256" key="6">
    <source>
        <dbReference type="ARBA" id="ARBA00022989"/>
    </source>
</evidence>
<keyword evidence="4 8" id="KW-0812">Transmembrane</keyword>
<name>A0ABU8YJI9_9CYAN</name>
<comment type="caution">
    <text evidence="9">The sequence shown here is derived from an EMBL/GenBank/DDBJ whole genome shotgun (WGS) entry which is preliminary data.</text>
</comment>
<sequence>MKSLRRMSSRSRQFLNFTVTFTSVLLCLLILPTRMPGMELLGITPNWLLMWVVAWSIKRKRTIWGSACMGLVLGLLQDGMTAPYPSHAVSLVIVAVLTVVLLKTWSIPADIVERDPIPIALIVFGMALLAETVMGIQFFAMGDRALMDIWMDHQRIALCSAILSSLWAPVLYFPLNRLWEMTRNLEKS</sequence>